<dbReference type="EMBL" id="FPHC01000070">
    <property type="protein sequence ID" value="SFV64281.1"/>
    <property type="molecule type" value="Genomic_DNA"/>
</dbReference>
<gene>
    <name evidence="4" type="ORF">MNB_SV-6-1511</name>
</gene>
<keyword evidence="3" id="KW-0472">Membrane</keyword>
<proteinExistence type="predicted"/>
<evidence type="ECO:0000256" key="1">
    <source>
        <dbReference type="ARBA" id="ARBA00004236"/>
    </source>
</evidence>
<dbReference type="Pfam" id="PF06977">
    <property type="entry name" value="SdiA-regulated"/>
    <property type="match status" value="1"/>
</dbReference>
<organism evidence="4">
    <name type="scientific">hydrothermal vent metagenome</name>
    <dbReference type="NCBI Taxonomy" id="652676"/>
    <lineage>
        <taxon>unclassified sequences</taxon>
        <taxon>metagenomes</taxon>
        <taxon>ecological metagenomes</taxon>
    </lineage>
</organism>
<comment type="subcellular location">
    <subcellularLocation>
        <location evidence="1">Cell membrane</location>
    </subcellularLocation>
</comment>
<dbReference type="AlphaFoldDB" id="A0A1W1CEX9"/>
<dbReference type="GO" id="GO:0005886">
    <property type="term" value="C:plasma membrane"/>
    <property type="evidence" value="ECO:0007669"/>
    <property type="project" value="UniProtKB-SubCell"/>
</dbReference>
<keyword evidence="2" id="KW-1003">Cell membrane</keyword>
<dbReference type="InterPro" id="IPR009722">
    <property type="entry name" value="YjiK/CarP"/>
</dbReference>
<name>A0A1W1CEX9_9ZZZZ</name>
<evidence type="ECO:0000256" key="2">
    <source>
        <dbReference type="ARBA" id="ARBA00022475"/>
    </source>
</evidence>
<protein>
    <submittedName>
        <fullName evidence="4">Uncharacterized protein</fullName>
    </submittedName>
</protein>
<accession>A0A1W1CEX9</accession>
<sequence>MSISSAKNSYQIASIPEASGISYCSDNDRLIVANDEGWYYEMKTNGDIVSKKRLGEYDLEGVVCEEDRMIFAIEDRGILIVDRATHKIKEVDIEPIYRGKKLPLFEKKRGIEGIARVDDFYYLAKQSKKRRDSFVAVVKLDRYHAKIVDLIKHKVADTAGLEYHNGSLYMVSDKRDLLIRYDIKREKIICKVKLDKSAQEGITFDNSGNVYIADDGGAVLKYPIKDFGKKCSN</sequence>
<evidence type="ECO:0000313" key="4">
    <source>
        <dbReference type="EMBL" id="SFV64281.1"/>
    </source>
</evidence>
<dbReference type="SUPFAM" id="SSF101898">
    <property type="entry name" value="NHL repeat"/>
    <property type="match status" value="1"/>
</dbReference>
<evidence type="ECO:0000256" key="3">
    <source>
        <dbReference type="ARBA" id="ARBA00023136"/>
    </source>
</evidence>
<reference evidence="4" key="1">
    <citation type="submission" date="2016-10" db="EMBL/GenBank/DDBJ databases">
        <authorList>
            <person name="de Groot N.N."/>
        </authorList>
    </citation>
    <scope>NUCLEOTIDE SEQUENCE</scope>
</reference>